<name>A0ABP0GFH3_CLALP</name>
<dbReference type="InterPro" id="IPR050155">
    <property type="entry name" value="HAD-like_hydrolase_sf"/>
</dbReference>
<accession>A0ABP0GFH3</accession>
<dbReference type="InterPro" id="IPR036412">
    <property type="entry name" value="HAD-like_sf"/>
</dbReference>
<gene>
    <name evidence="1" type="ORF">CVLEPA_LOCUS23139</name>
</gene>
<dbReference type="Gene3D" id="3.40.50.1000">
    <property type="entry name" value="HAD superfamily/HAD-like"/>
    <property type="match status" value="1"/>
</dbReference>
<evidence type="ECO:0000313" key="2">
    <source>
        <dbReference type="Proteomes" id="UP001642483"/>
    </source>
</evidence>
<dbReference type="Proteomes" id="UP001642483">
    <property type="component" value="Unassembled WGS sequence"/>
</dbReference>
<protein>
    <submittedName>
        <fullName evidence="1">Uncharacterized protein</fullName>
    </submittedName>
</protein>
<comment type="caution">
    <text evidence="1">The sequence shown here is derived from an EMBL/GenBank/DDBJ whole genome shotgun (WGS) entry which is preliminary data.</text>
</comment>
<dbReference type="SUPFAM" id="SSF56784">
    <property type="entry name" value="HAD-like"/>
    <property type="match status" value="1"/>
</dbReference>
<proteinExistence type="predicted"/>
<organism evidence="1 2">
    <name type="scientific">Clavelina lepadiformis</name>
    <name type="common">Light-bulb sea squirt</name>
    <name type="synonym">Ascidia lepadiformis</name>
    <dbReference type="NCBI Taxonomy" id="159417"/>
    <lineage>
        <taxon>Eukaryota</taxon>
        <taxon>Metazoa</taxon>
        <taxon>Chordata</taxon>
        <taxon>Tunicata</taxon>
        <taxon>Ascidiacea</taxon>
        <taxon>Aplousobranchia</taxon>
        <taxon>Clavelinidae</taxon>
        <taxon>Clavelina</taxon>
    </lineage>
</organism>
<dbReference type="PANTHER" id="PTHR43434">
    <property type="entry name" value="PHOSPHOGLYCOLATE PHOSPHATASE"/>
    <property type="match status" value="1"/>
</dbReference>
<dbReference type="Pfam" id="PF13419">
    <property type="entry name" value="HAD_2"/>
    <property type="match status" value="1"/>
</dbReference>
<dbReference type="InterPro" id="IPR023214">
    <property type="entry name" value="HAD_sf"/>
</dbReference>
<evidence type="ECO:0000313" key="1">
    <source>
        <dbReference type="EMBL" id="CAK8690530.1"/>
    </source>
</evidence>
<dbReference type="InterPro" id="IPR041492">
    <property type="entry name" value="HAD_2"/>
</dbReference>
<dbReference type="EMBL" id="CAWYQH010000119">
    <property type="protein sequence ID" value="CAK8690530.1"/>
    <property type="molecule type" value="Genomic_DNA"/>
</dbReference>
<reference evidence="1 2" key="1">
    <citation type="submission" date="2024-02" db="EMBL/GenBank/DDBJ databases">
        <authorList>
            <person name="Daric V."/>
            <person name="Darras S."/>
        </authorList>
    </citation>
    <scope>NUCLEOTIDE SEQUENCE [LARGE SCALE GENOMIC DNA]</scope>
</reference>
<sequence>MICLIAHFRFKNSVFNEIVIFLRLQKKTGLDVSNETFCYFNYNPKKKKIGKGALAEKTHQEIQTELACILSKTYLFDYEEIYQIIVKVWDSVQSMKPHVDPTCNLIPVFKTLKASDIKIAICTSDNRKNTLQALKALNVRHFVDYIMCGDDVQSTPKPAPDNAHFICSKVGVTEKHTAMIGDTPADTQMGKRSGLGLVIGVLSGVGDKSDLSPDADVIVHNVEKSLPLILNPDLLTDASNSMSLCLD</sequence>
<dbReference type="PANTHER" id="PTHR43434:SF22">
    <property type="entry name" value="PHOSPHOGLYCOLATE PHOSPHATASE"/>
    <property type="match status" value="1"/>
</dbReference>
<keyword evidence="2" id="KW-1185">Reference proteome</keyword>